<gene>
    <name evidence="1" type="ORF">IHE45_13G049400</name>
</gene>
<keyword evidence="2" id="KW-1185">Reference proteome</keyword>
<evidence type="ECO:0000313" key="1">
    <source>
        <dbReference type="EMBL" id="KAH7665695.1"/>
    </source>
</evidence>
<protein>
    <submittedName>
        <fullName evidence="1">Late embryogenesis abundant protein SMP subgroup domain-containing protein</fullName>
    </submittedName>
</protein>
<sequence length="252" mass="26235">MSQQQPQRPQPINYGDVFQVSGDLAGQPIAPHDAAMMQSAETRVIGQALPHGPAAVMQSAANWNEQAGLLGHYDASSITTEQGVSVAETTLPGRRVYTEYVAGQVVGQYMSTDPAGDGGGMDTNITIGEALEVSAMVAGDEAVEQSDAAAIQATEASATGLNENLPGGDVAAEAQFAADDNERILSERDKTSLADVLTDASPKILADKAATREDAERVVGAELRNRPEMDARPGGVAASMVAAARLNEESRQ</sequence>
<comment type="caution">
    <text evidence="1">The sequence shown here is derived from an EMBL/GenBank/DDBJ whole genome shotgun (WGS) entry which is preliminary data.</text>
</comment>
<name>A0ACB7UXR7_DIOAL</name>
<dbReference type="EMBL" id="CM037023">
    <property type="protein sequence ID" value="KAH7665695.1"/>
    <property type="molecule type" value="Genomic_DNA"/>
</dbReference>
<evidence type="ECO:0000313" key="2">
    <source>
        <dbReference type="Proteomes" id="UP000827976"/>
    </source>
</evidence>
<organism evidence="1 2">
    <name type="scientific">Dioscorea alata</name>
    <name type="common">Purple yam</name>
    <dbReference type="NCBI Taxonomy" id="55571"/>
    <lineage>
        <taxon>Eukaryota</taxon>
        <taxon>Viridiplantae</taxon>
        <taxon>Streptophyta</taxon>
        <taxon>Embryophyta</taxon>
        <taxon>Tracheophyta</taxon>
        <taxon>Spermatophyta</taxon>
        <taxon>Magnoliopsida</taxon>
        <taxon>Liliopsida</taxon>
        <taxon>Dioscoreales</taxon>
        <taxon>Dioscoreaceae</taxon>
        <taxon>Dioscorea</taxon>
    </lineage>
</organism>
<dbReference type="Proteomes" id="UP000827976">
    <property type="component" value="Chromosome 13"/>
</dbReference>
<reference evidence="2" key="1">
    <citation type="journal article" date="2022" name="Nat. Commun.">
        <title>Chromosome evolution and the genetic basis of agronomically important traits in greater yam.</title>
        <authorList>
            <person name="Bredeson J.V."/>
            <person name="Lyons J.B."/>
            <person name="Oniyinde I.O."/>
            <person name="Okereke N.R."/>
            <person name="Kolade O."/>
            <person name="Nnabue I."/>
            <person name="Nwadili C.O."/>
            <person name="Hribova E."/>
            <person name="Parker M."/>
            <person name="Nwogha J."/>
            <person name="Shu S."/>
            <person name="Carlson J."/>
            <person name="Kariba R."/>
            <person name="Muthemba S."/>
            <person name="Knop K."/>
            <person name="Barton G.J."/>
            <person name="Sherwood A.V."/>
            <person name="Lopez-Montes A."/>
            <person name="Asiedu R."/>
            <person name="Jamnadass R."/>
            <person name="Muchugi A."/>
            <person name="Goodstein D."/>
            <person name="Egesi C.N."/>
            <person name="Featherston J."/>
            <person name="Asfaw A."/>
            <person name="Simpson G.G."/>
            <person name="Dolezel J."/>
            <person name="Hendre P.S."/>
            <person name="Van Deynze A."/>
            <person name="Kumar P.L."/>
            <person name="Obidiegwu J.E."/>
            <person name="Bhattacharjee R."/>
            <person name="Rokhsar D.S."/>
        </authorList>
    </citation>
    <scope>NUCLEOTIDE SEQUENCE [LARGE SCALE GENOMIC DNA]</scope>
    <source>
        <strain evidence="2">cv. TDa95/00328</strain>
    </source>
</reference>
<accession>A0ACB7UXR7</accession>
<proteinExistence type="predicted"/>